<evidence type="ECO:0000256" key="1">
    <source>
        <dbReference type="ARBA" id="ARBA00007123"/>
    </source>
</evidence>
<dbReference type="SUPFAM" id="SSF56553">
    <property type="entry name" value="Insert subdomain of RNA polymerase alpha subunit"/>
    <property type="match status" value="1"/>
</dbReference>
<dbReference type="AlphaFoldDB" id="A0A7C3UW45"/>
<evidence type="ECO:0000256" key="2">
    <source>
        <dbReference type="ARBA" id="ARBA00012418"/>
    </source>
</evidence>
<dbReference type="GO" id="GO:0000428">
    <property type="term" value="C:DNA-directed RNA polymerase complex"/>
    <property type="evidence" value="ECO:0007669"/>
    <property type="project" value="UniProtKB-KW"/>
</dbReference>
<keyword evidence="5 11" id="KW-0808">Transferase</keyword>
<dbReference type="InterPro" id="IPR011263">
    <property type="entry name" value="DNA-dir_RNA_pol_RpoA/D/Rpb3"/>
</dbReference>
<dbReference type="Pfam" id="PF01193">
    <property type="entry name" value="RNA_pol_L"/>
    <property type="match status" value="1"/>
</dbReference>
<evidence type="ECO:0000256" key="7">
    <source>
        <dbReference type="ARBA" id="ARBA00023163"/>
    </source>
</evidence>
<evidence type="ECO:0000313" key="13">
    <source>
        <dbReference type="EMBL" id="HGE98942.1"/>
    </source>
</evidence>
<evidence type="ECO:0000256" key="3">
    <source>
        <dbReference type="ARBA" id="ARBA00015972"/>
    </source>
</evidence>
<dbReference type="InterPro" id="IPR011773">
    <property type="entry name" value="DNA-dir_RpoA"/>
</dbReference>
<gene>
    <name evidence="11" type="primary">rpoA</name>
    <name evidence="13" type="ORF">ENX07_02565</name>
</gene>
<dbReference type="GO" id="GO:0003899">
    <property type="term" value="F:DNA-directed RNA polymerase activity"/>
    <property type="evidence" value="ECO:0007669"/>
    <property type="project" value="UniProtKB-UniRule"/>
</dbReference>
<dbReference type="GO" id="GO:0046983">
    <property type="term" value="F:protein dimerization activity"/>
    <property type="evidence" value="ECO:0007669"/>
    <property type="project" value="InterPro"/>
</dbReference>
<evidence type="ECO:0000259" key="12">
    <source>
        <dbReference type="SMART" id="SM00662"/>
    </source>
</evidence>
<dbReference type="FunFam" id="2.170.120.12:FF:000001">
    <property type="entry name" value="DNA-directed RNA polymerase subunit alpha"/>
    <property type="match status" value="1"/>
</dbReference>
<dbReference type="InterPro" id="IPR036603">
    <property type="entry name" value="RBP11-like"/>
</dbReference>
<protein>
    <recommendedName>
        <fullName evidence="3 11">DNA-directed RNA polymerase subunit alpha</fullName>
        <shortName evidence="11">RNAP subunit alpha</shortName>
        <ecNumber evidence="2 11">2.7.7.6</ecNumber>
    </recommendedName>
    <alternativeName>
        <fullName evidence="9 11">RNA polymerase subunit alpha</fullName>
    </alternativeName>
    <alternativeName>
        <fullName evidence="8 11">Transcriptase subunit alpha</fullName>
    </alternativeName>
</protein>
<evidence type="ECO:0000256" key="11">
    <source>
        <dbReference type="HAMAP-Rule" id="MF_00059"/>
    </source>
</evidence>
<keyword evidence="4 11" id="KW-0240">DNA-directed RNA polymerase</keyword>
<dbReference type="NCBIfam" id="NF003513">
    <property type="entry name" value="PRK05182.1-2"/>
    <property type="match status" value="1"/>
</dbReference>
<dbReference type="Gene3D" id="2.170.120.12">
    <property type="entry name" value="DNA-directed RNA polymerase, insert domain"/>
    <property type="match status" value="1"/>
</dbReference>
<comment type="caution">
    <text evidence="13">The sequence shown here is derived from an EMBL/GenBank/DDBJ whole genome shotgun (WGS) entry which is preliminary data.</text>
</comment>
<dbReference type="SUPFAM" id="SSF55257">
    <property type="entry name" value="RBP11-like subunits of RNA polymerase"/>
    <property type="match status" value="1"/>
</dbReference>
<dbReference type="CDD" id="cd06928">
    <property type="entry name" value="RNAP_alpha_NTD"/>
    <property type="match status" value="1"/>
</dbReference>
<dbReference type="GO" id="GO:0005737">
    <property type="term" value="C:cytoplasm"/>
    <property type="evidence" value="ECO:0007669"/>
    <property type="project" value="UniProtKB-ARBA"/>
</dbReference>
<comment type="similarity">
    <text evidence="1 11">Belongs to the RNA polymerase alpha chain family.</text>
</comment>
<comment type="subunit">
    <text evidence="11">Homodimer. The RNAP catalytic core consists of 2 alpha, 1 beta, 1 beta' and 1 omega subunit. When a sigma factor is associated with the core the holoenzyme is formed, which can initiate transcription.</text>
</comment>
<sequence>MKLKPFILPEKVEVEEKKGNWFARFSISPLEKGWGHTIGNSLRRALLSSVQGAAITQVRISDVSHEFSTIPDVVEDVPQIILNIKKIKLTLLSETPRFCYLYARGKGTFRAKDMTIPPEIIIVTPDQEILTITDEKGRVDIEMKVENGRGYVPSERLKKKETSVPLGTIFLDAFFSPVKRVAFNVENTRVLDRADFEKLILEIETDGSVLPEEALIQAATIIRNHMEALVPQEKVPEFETVERYDKERERLKELLSKDIQELELSSRAINAFKKGRYKSTHEKVNVSTIGDLVQLTENQILDIENIGERTLEELKKALEGWGLSLGMKVDHLVSKEEEKETDAPR</sequence>
<dbReference type="InterPro" id="IPR036643">
    <property type="entry name" value="RNApol_insert_sf"/>
</dbReference>
<evidence type="ECO:0000256" key="8">
    <source>
        <dbReference type="ARBA" id="ARBA00032524"/>
    </source>
</evidence>
<dbReference type="InterPro" id="IPR011260">
    <property type="entry name" value="RNAP_asu_C"/>
</dbReference>
<reference evidence="13" key="1">
    <citation type="journal article" date="2020" name="mSystems">
        <title>Genome- and Community-Level Interaction Insights into Carbon Utilization and Element Cycling Functions of Hydrothermarchaeota in Hydrothermal Sediment.</title>
        <authorList>
            <person name="Zhou Z."/>
            <person name="Liu Y."/>
            <person name="Xu W."/>
            <person name="Pan J."/>
            <person name="Luo Z.H."/>
            <person name="Li M."/>
        </authorList>
    </citation>
    <scope>NUCLEOTIDE SEQUENCE [LARGE SCALE GENOMIC DNA]</scope>
    <source>
        <strain evidence="13">SpSt-906</strain>
    </source>
</reference>
<dbReference type="EMBL" id="DTMQ01000016">
    <property type="protein sequence ID" value="HGE98942.1"/>
    <property type="molecule type" value="Genomic_DNA"/>
</dbReference>
<keyword evidence="6 11" id="KW-0548">Nucleotidyltransferase</keyword>
<evidence type="ECO:0000256" key="5">
    <source>
        <dbReference type="ARBA" id="ARBA00022679"/>
    </source>
</evidence>
<dbReference type="Gene3D" id="3.30.1360.10">
    <property type="entry name" value="RNA polymerase, RBP11-like subunit"/>
    <property type="match status" value="1"/>
</dbReference>
<dbReference type="NCBIfam" id="TIGR02027">
    <property type="entry name" value="rpoA"/>
    <property type="match status" value="1"/>
</dbReference>
<organism evidence="13">
    <name type="scientific">candidate division WOR-3 bacterium</name>
    <dbReference type="NCBI Taxonomy" id="2052148"/>
    <lineage>
        <taxon>Bacteria</taxon>
        <taxon>Bacteria division WOR-3</taxon>
    </lineage>
</organism>
<dbReference type="InterPro" id="IPR011262">
    <property type="entry name" value="DNA-dir_RNA_pol_insert"/>
</dbReference>
<evidence type="ECO:0000256" key="4">
    <source>
        <dbReference type="ARBA" id="ARBA00022478"/>
    </source>
</evidence>
<proteinExistence type="inferred from homology"/>
<comment type="domain">
    <text evidence="11">The N-terminal domain is essential for RNAP assembly and basal transcription, whereas the C-terminal domain is involved in interaction with transcriptional regulators and with upstream promoter elements.</text>
</comment>
<dbReference type="GO" id="GO:0003677">
    <property type="term" value="F:DNA binding"/>
    <property type="evidence" value="ECO:0007669"/>
    <property type="project" value="UniProtKB-UniRule"/>
</dbReference>
<feature type="domain" description="DNA-directed RNA polymerase RpoA/D/Rpb3-type" evidence="12">
    <location>
        <begin position="22"/>
        <end position="232"/>
    </location>
</feature>
<dbReference type="EC" id="2.7.7.6" evidence="2 11"/>
<evidence type="ECO:0000256" key="6">
    <source>
        <dbReference type="ARBA" id="ARBA00022695"/>
    </source>
</evidence>
<keyword evidence="7 11" id="KW-0804">Transcription</keyword>
<dbReference type="SMART" id="SM00662">
    <property type="entry name" value="RPOLD"/>
    <property type="match status" value="1"/>
</dbReference>
<dbReference type="Pfam" id="PF01000">
    <property type="entry name" value="RNA_pol_A_bac"/>
    <property type="match status" value="1"/>
</dbReference>
<feature type="region of interest" description="Alpha C-terminal domain (alpha-CTD)" evidence="11">
    <location>
        <begin position="251"/>
        <end position="345"/>
    </location>
</feature>
<evidence type="ECO:0000256" key="9">
    <source>
        <dbReference type="ARBA" id="ARBA00033070"/>
    </source>
</evidence>
<dbReference type="GO" id="GO:0006351">
    <property type="term" value="P:DNA-templated transcription"/>
    <property type="evidence" value="ECO:0007669"/>
    <property type="project" value="UniProtKB-UniRule"/>
</dbReference>
<accession>A0A7C3UW45</accession>
<dbReference type="NCBIfam" id="NF003519">
    <property type="entry name" value="PRK05182.2-5"/>
    <property type="match status" value="1"/>
</dbReference>
<evidence type="ECO:0000256" key="10">
    <source>
        <dbReference type="ARBA" id="ARBA00048552"/>
    </source>
</evidence>
<dbReference type="HAMAP" id="MF_00059">
    <property type="entry name" value="RNApol_bact_RpoA"/>
    <property type="match status" value="1"/>
</dbReference>
<comment type="function">
    <text evidence="11">DNA-dependent RNA polymerase catalyzes the transcription of DNA into RNA using the four ribonucleoside triphosphates as substrates.</text>
</comment>
<dbReference type="Gene3D" id="1.10.150.20">
    <property type="entry name" value="5' to 3' exonuclease, C-terminal subdomain"/>
    <property type="match status" value="1"/>
</dbReference>
<dbReference type="SUPFAM" id="SSF47789">
    <property type="entry name" value="C-terminal domain of RNA polymerase alpha subunit"/>
    <property type="match status" value="1"/>
</dbReference>
<dbReference type="Pfam" id="PF03118">
    <property type="entry name" value="RNA_pol_A_CTD"/>
    <property type="match status" value="1"/>
</dbReference>
<comment type="catalytic activity">
    <reaction evidence="10 11">
        <text>RNA(n) + a ribonucleoside 5'-triphosphate = RNA(n+1) + diphosphate</text>
        <dbReference type="Rhea" id="RHEA:21248"/>
        <dbReference type="Rhea" id="RHEA-COMP:14527"/>
        <dbReference type="Rhea" id="RHEA-COMP:17342"/>
        <dbReference type="ChEBI" id="CHEBI:33019"/>
        <dbReference type="ChEBI" id="CHEBI:61557"/>
        <dbReference type="ChEBI" id="CHEBI:140395"/>
        <dbReference type="EC" id="2.7.7.6"/>
    </reaction>
</comment>
<feature type="region of interest" description="Alpha N-terminal domain (alpha-NTD)" evidence="11">
    <location>
        <begin position="1"/>
        <end position="239"/>
    </location>
</feature>
<name>A0A7C3UW45_UNCW3</name>